<evidence type="ECO:0000256" key="16">
    <source>
        <dbReference type="PROSITE-ProRule" id="PRU00110"/>
    </source>
</evidence>
<dbReference type="CDD" id="cd17546">
    <property type="entry name" value="REC_hyHK_CKI1_RcsC-like"/>
    <property type="match status" value="1"/>
</dbReference>
<keyword evidence="9 21" id="KW-0418">Kinase</keyword>
<keyword evidence="7" id="KW-0812">Transmembrane</keyword>
<keyword evidence="4" id="KW-1003">Cell membrane</keyword>
<name>A0AA94JCN7_9GAMM</name>
<dbReference type="PRINTS" id="PR00344">
    <property type="entry name" value="BCTRLSENSOR"/>
</dbReference>
<comment type="caution">
    <text evidence="21">The sequence shown here is derived from an EMBL/GenBank/DDBJ whole genome shotgun (WGS) entry which is preliminary data.</text>
</comment>
<evidence type="ECO:0000259" key="19">
    <source>
        <dbReference type="PROSITE" id="PS50110"/>
    </source>
</evidence>
<dbReference type="Pfam" id="PF01627">
    <property type="entry name" value="Hpt"/>
    <property type="match status" value="1"/>
</dbReference>
<dbReference type="GO" id="GO:0000155">
    <property type="term" value="F:phosphorelay sensor kinase activity"/>
    <property type="evidence" value="ECO:0007669"/>
    <property type="project" value="InterPro"/>
</dbReference>
<keyword evidence="5 17" id="KW-0597">Phosphoprotein</keyword>
<protein>
    <recommendedName>
        <fullName evidence="15">Sensory/regulatory protein RpfC</fullName>
        <ecNumber evidence="3">2.7.13.3</ecNumber>
    </recommendedName>
</protein>
<dbReference type="Pfam" id="PF00072">
    <property type="entry name" value="Response_reg"/>
    <property type="match status" value="2"/>
</dbReference>
<evidence type="ECO:0000256" key="10">
    <source>
        <dbReference type="ARBA" id="ARBA00022840"/>
    </source>
</evidence>
<evidence type="ECO:0000259" key="18">
    <source>
        <dbReference type="PROSITE" id="PS50109"/>
    </source>
</evidence>
<dbReference type="SMART" id="SM00388">
    <property type="entry name" value="HisKA"/>
    <property type="match status" value="1"/>
</dbReference>
<keyword evidence="8" id="KW-0547">Nucleotide-binding</keyword>
<proteinExistence type="predicted"/>
<dbReference type="PROSITE" id="PS50110">
    <property type="entry name" value="RESPONSE_REGULATORY"/>
    <property type="match status" value="2"/>
</dbReference>
<dbReference type="SUPFAM" id="SSF47226">
    <property type="entry name" value="Histidine-containing phosphotransfer domain, HPT domain"/>
    <property type="match status" value="1"/>
</dbReference>
<evidence type="ECO:0000256" key="2">
    <source>
        <dbReference type="ARBA" id="ARBA00004651"/>
    </source>
</evidence>
<evidence type="ECO:0000256" key="12">
    <source>
        <dbReference type="ARBA" id="ARBA00023012"/>
    </source>
</evidence>
<feature type="domain" description="Response regulatory" evidence="19">
    <location>
        <begin position="275"/>
        <end position="393"/>
    </location>
</feature>
<dbReference type="Gene3D" id="1.20.120.160">
    <property type="entry name" value="HPT domain"/>
    <property type="match status" value="1"/>
</dbReference>
<dbReference type="InterPro" id="IPR011006">
    <property type="entry name" value="CheY-like_superfamily"/>
</dbReference>
<dbReference type="CDD" id="cd16922">
    <property type="entry name" value="HATPase_EvgS-ArcB-TorS-like"/>
    <property type="match status" value="1"/>
</dbReference>
<evidence type="ECO:0000256" key="6">
    <source>
        <dbReference type="ARBA" id="ARBA00022679"/>
    </source>
</evidence>
<dbReference type="PROSITE" id="PS50894">
    <property type="entry name" value="HPT"/>
    <property type="match status" value="1"/>
</dbReference>
<dbReference type="CDD" id="cd00088">
    <property type="entry name" value="HPT"/>
    <property type="match status" value="1"/>
</dbReference>
<evidence type="ECO:0000256" key="9">
    <source>
        <dbReference type="ARBA" id="ARBA00022777"/>
    </source>
</evidence>
<evidence type="ECO:0000256" key="11">
    <source>
        <dbReference type="ARBA" id="ARBA00022989"/>
    </source>
</evidence>
<dbReference type="GO" id="GO:0005886">
    <property type="term" value="C:plasma membrane"/>
    <property type="evidence" value="ECO:0007669"/>
    <property type="project" value="UniProtKB-SubCell"/>
</dbReference>
<dbReference type="SUPFAM" id="SSF52172">
    <property type="entry name" value="CheY-like"/>
    <property type="match status" value="2"/>
</dbReference>
<dbReference type="InterPro" id="IPR036097">
    <property type="entry name" value="HisK_dim/P_sf"/>
</dbReference>
<dbReference type="Gene3D" id="1.10.287.130">
    <property type="match status" value="1"/>
</dbReference>
<gene>
    <name evidence="21" type="ORF">CWE23_10105</name>
</gene>
<dbReference type="InterPro" id="IPR036641">
    <property type="entry name" value="HPT_dom_sf"/>
</dbReference>
<dbReference type="FunFam" id="3.30.565.10:FF:000010">
    <property type="entry name" value="Sensor histidine kinase RcsC"/>
    <property type="match status" value="1"/>
</dbReference>
<feature type="modified residue" description="4-aspartylphosphate" evidence="17">
    <location>
        <position position="326"/>
    </location>
</feature>
<evidence type="ECO:0000256" key="8">
    <source>
        <dbReference type="ARBA" id="ARBA00022741"/>
    </source>
</evidence>
<dbReference type="Pfam" id="PF02518">
    <property type="entry name" value="HATPase_c"/>
    <property type="match status" value="1"/>
</dbReference>
<evidence type="ECO:0000256" key="7">
    <source>
        <dbReference type="ARBA" id="ARBA00022692"/>
    </source>
</evidence>
<feature type="domain" description="Histidine kinase" evidence="18">
    <location>
        <begin position="37"/>
        <end position="258"/>
    </location>
</feature>
<comment type="subcellular location">
    <subcellularLocation>
        <location evidence="2">Cell membrane</location>
        <topology evidence="2">Multi-pass membrane protein</topology>
    </subcellularLocation>
</comment>
<evidence type="ECO:0000313" key="22">
    <source>
        <dbReference type="Proteomes" id="UP000286680"/>
    </source>
</evidence>
<dbReference type="InterPro" id="IPR003661">
    <property type="entry name" value="HisK_dim/P_dom"/>
</dbReference>
<dbReference type="SUPFAM" id="SSF47384">
    <property type="entry name" value="Homodimeric domain of signal transducing histidine kinase"/>
    <property type="match status" value="1"/>
</dbReference>
<organism evidence="21 22">
    <name type="scientific">Idiomarina aquatica</name>
    <dbReference type="NCBI Taxonomy" id="1327752"/>
    <lineage>
        <taxon>Bacteria</taxon>
        <taxon>Pseudomonadati</taxon>
        <taxon>Pseudomonadota</taxon>
        <taxon>Gammaproteobacteria</taxon>
        <taxon>Alteromonadales</taxon>
        <taxon>Idiomarinaceae</taxon>
        <taxon>Idiomarina</taxon>
    </lineage>
</organism>
<feature type="domain" description="HPt" evidence="20">
    <location>
        <begin position="572"/>
        <end position="667"/>
    </location>
</feature>
<dbReference type="AlphaFoldDB" id="A0AA94JCN7"/>
<evidence type="ECO:0000256" key="17">
    <source>
        <dbReference type="PROSITE-ProRule" id="PRU00169"/>
    </source>
</evidence>
<dbReference type="CDD" id="cd00082">
    <property type="entry name" value="HisKA"/>
    <property type="match status" value="1"/>
</dbReference>
<keyword evidence="12" id="KW-0902">Two-component regulatory system</keyword>
<dbReference type="EMBL" id="PIPS01000003">
    <property type="protein sequence ID" value="RUO42441.1"/>
    <property type="molecule type" value="Genomic_DNA"/>
</dbReference>
<evidence type="ECO:0000256" key="1">
    <source>
        <dbReference type="ARBA" id="ARBA00000085"/>
    </source>
</evidence>
<dbReference type="FunFam" id="1.10.287.130:FF:000002">
    <property type="entry name" value="Two-component osmosensing histidine kinase"/>
    <property type="match status" value="1"/>
</dbReference>
<evidence type="ECO:0000256" key="14">
    <source>
        <dbReference type="ARBA" id="ARBA00064003"/>
    </source>
</evidence>
<dbReference type="PROSITE" id="PS50109">
    <property type="entry name" value="HIS_KIN"/>
    <property type="match status" value="1"/>
</dbReference>
<dbReference type="Pfam" id="PF00512">
    <property type="entry name" value="HisKA"/>
    <property type="match status" value="1"/>
</dbReference>
<dbReference type="SMART" id="SM00448">
    <property type="entry name" value="REC"/>
    <property type="match status" value="2"/>
</dbReference>
<evidence type="ECO:0000256" key="3">
    <source>
        <dbReference type="ARBA" id="ARBA00012438"/>
    </source>
</evidence>
<dbReference type="RefSeq" id="WP_126820169.1">
    <property type="nucleotide sequence ID" value="NZ_PIPS01000003.1"/>
</dbReference>
<keyword evidence="22" id="KW-1185">Reference proteome</keyword>
<dbReference type="Gene3D" id="3.30.565.10">
    <property type="entry name" value="Histidine kinase-like ATPase, C-terminal domain"/>
    <property type="match status" value="1"/>
</dbReference>
<dbReference type="SUPFAM" id="SSF55874">
    <property type="entry name" value="ATPase domain of HSP90 chaperone/DNA topoisomerase II/histidine kinase"/>
    <property type="match status" value="1"/>
</dbReference>
<dbReference type="GO" id="GO:0005524">
    <property type="term" value="F:ATP binding"/>
    <property type="evidence" value="ECO:0007669"/>
    <property type="project" value="UniProtKB-KW"/>
</dbReference>
<comment type="subunit">
    <text evidence="14">At low DSF concentrations, interacts with RpfF.</text>
</comment>
<keyword evidence="6" id="KW-0808">Transferase</keyword>
<evidence type="ECO:0000256" key="13">
    <source>
        <dbReference type="ARBA" id="ARBA00023136"/>
    </source>
</evidence>
<sequence length="675" mass="75047">MFSEQLVEELRQRIHELEQKAQQAEAANIAKSQFLANMSHEIRTPMNGVMGMLDIVLDTNLNAEQRQFLKLAKNSADQLLELINLLLDLSKIEAKNFDLNYESVELLDFIGDVIKAHAPSAKSRGLKLTYSVLSELPKTVCIDPMRVRQILTNLLSNAIKFTDFGSVELTVLATSLQASQAELLFTVRDTGVGIDTSDKRRIFESFSQVDADLNRRYEGSGLGLTICSELVNMMNGSIDLESELGKGSAFTVRLPVEVTDTALKREASHKSSNIRALLVDDETVNRHVISALLNSLHICHETASSPEEALFKLRDTDNRFTHLISDAGMPGMDGFELAQTAISEGLMPANAIRILSSSPISGDANKCKRLGIPTYLTKPVTQADLAETLQLRTGSGTATDELVLGSDRENPLKVLLAEDHQVNQLLITKVLERHSVTLEIAENGEEALKKFTTERFDVILMDIMMPKLDGLAATLKIRELEHELNLHRTPIIALTANVMLEHKKQYQEAGIEGFVSKPIDHRHLLREIDRVLVNHSPSAELPTLDELLTGEFAEPEPLSQRREPTKADVSAALAMMDDDLELFFEAFQLFKKSLTKHLRDLRGEQQQAIIAAHTLKSSFASFGLNDASRAAADLEQKLRHAPVEKLENEISAVFEWVESIPDDFPQKILGDTHVN</sequence>
<dbReference type="Gene3D" id="3.40.50.2300">
    <property type="match status" value="2"/>
</dbReference>
<evidence type="ECO:0000256" key="4">
    <source>
        <dbReference type="ARBA" id="ARBA00022475"/>
    </source>
</evidence>
<dbReference type="PANTHER" id="PTHR45339:SF1">
    <property type="entry name" value="HYBRID SIGNAL TRANSDUCTION HISTIDINE KINASE J"/>
    <property type="match status" value="1"/>
</dbReference>
<dbReference type="InterPro" id="IPR003594">
    <property type="entry name" value="HATPase_dom"/>
</dbReference>
<keyword evidence="10" id="KW-0067">ATP-binding</keyword>
<accession>A0AA94JCN7</accession>
<dbReference type="EC" id="2.7.13.3" evidence="3"/>
<feature type="domain" description="Response regulatory" evidence="19">
    <location>
        <begin position="413"/>
        <end position="532"/>
    </location>
</feature>
<feature type="modified residue" description="Phosphohistidine" evidence="16">
    <location>
        <position position="613"/>
    </location>
</feature>
<dbReference type="InterPro" id="IPR005467">
    <property type="entry name" value="His_kinase_dom"/>
</dbReference>
<evidence type="ECO:0000256" key="15">
    <source>
        <dbReference type="ARBA" id="ARBA00068150"/>
    </source>
</evidence>
<dbReference type="InterPro" id="IPR001789">
    <property type="entry name" value="Sig_transdc_resp-reg_receiver"/>
</dbReference>
<dbReference type="SMART" id="SM00387">
    <property type="entry name" value="HATPase_c"/>
    <property type="match status" value="1"/>
</dbReference>
<dbReference type="SMART" id="SM00073">
    <property type="entry name" value="HPT"/>
    <property type="match status" value="1"/>
</dbReference>
<feature type="modified residue" description="4-aspartylphosphate" evidence="17">
    <location>
        <position position="462"/>
    </location>
</feature>
<evidence type="ECO:0000259" key="20">
    <source>
        <dbReference type="PROSITE" id="PS50894"/>
    </source>
</evidence>
<evidence type="ECO:0000256" key="5">
    <source>
        <dbReference type="ARBA" id="ARBA00022553"/>
    </source>
</evidence>
<dbReference type="PANTHER" id="PTHR45339">
    <property type="entry name" value="HYBRID SIGNAL TRANSDUCTION HISTIDINE KINASE J"/>
    <property type="match status" value="1"/>
</dbReference>
<dbReference type="InterPro" id="IPR036890">
    <property type="entry name" value="HATPase_C_sf"/>
</dbReference>
<dbReference type="Proteomes" id="UP000286680">
    <property type="component" value="Unassembled WGS sequence"/>
</dbReference>
<keyword evidence="11" id="KW-1133">Transmembrane helix</keyword>
<evidence type="ECO:0000313" key="21">
    <source>
        <dbReference type="EMBL" id="RUO42441.1"/>
    </source>
</evidence>
<dbReference type="InterPro" id="IPR008207">
    <property type="entry name" value="Sig_transdc_His_kin_Hpt_dom"/>
</dbReference>
<reference evidence="22" key="1">
    <citation type="journal article" date="2018" name="Front. Microbiol.">
        <title>Genome-Based Analysis Reveals the Taxonomy and Diversity of the Family Idiomarinaceae.</title>
        <authorList>
            <person name="Liu Y."/>
            <person name="Lai Q."/>
            <person name="Shao Z."/>
        </authorList>
    </citation>
    <scope>NUCLEOTIDE SEQUENCE [LARGE SCALE GENOMIC DNA]</scope>
    <source>
        <strain evidence="22">SN-14</strain>
    </source>
</reference>
<dbReference type="InterPro" id="IPR004358">
    <property type="entry name" value="Sig_transdc_His_kin-like_C"/>
</dbReference>
<keyword evidence="13" id="KW-0472">Membrane</keyword>
<comment type="catalytic activity">
    <reaction evidence="1">
        <text>ATP + protein L-histidine = ADP + protein N-phospho-L-histidine.</text>
        <dbReference type="EC" id="2.7.13.3"/>
    </reaction>
</comment>